<feature type="chain" id="PRO_5007101553" description="Ig-like domain-containing protein" evidence="1">
    <location>
        <begin position="39"/>
        <end position="181"/>
    </location>
</feature>
<dbReference type="EMBL" id="LMWL01000044">
    <property type="protein sequence ID" value="KUM93778.1"/>
    <property type="molecule type" value="Genomic_DNA"/>
</dbReference>
<evidence type="ECO:0000256" key="1">
    <source>
        <dbReference type="SAM" id="SignalP"/>
    </source>
</evidence>
<dbReference type="OrthoDB" id="3696309at2"/>
<proteinExistence type="predicted"/>
<accession>A0A101NI69</accession>
<dbReference type="AlphaFoldDB" id="A0A101NI69"/>
<evidence type="ECO:0008006" key="4">
    <source>
        <dbReference type="Google" id="ProtNLM"/>
    </source>
</evidence>
<organism evidence="2 3">
    <name type="scientific">Streptomyces cellostaticus</name>
    <dbReference type="NCBI Taxonomy" id="67285"/>
    <lineage>
        <taxon>Bacteria</taxon>
        <taxon>Bacillati</taxon>
        <taxon>Actinomycetota</taxon>
        <taxon>Actinomycetes</taxon>
        <taxon>Kitasatosporales</taxon>
        <taxon>Streptomycetaceae</taxon>
        <taxon>Streptomyces</taxon>
    </lineage>
</organism>
<comment type="caution">
    <text evidence="2">The sequence shown here is derived from an EMBL/GenBank/DDBJ whole genome shotgun (WGS) entry which is preliminary data.</text>
</comment>
<gene>
    <name evidence="2" type="ORF">AQI88_25600</name>
</gene>
<name>A0A101NI69_9ACTN</name>
<dbReference type="Proteomes" id="UP000054241">
    <property type="component" value="Unassembled WGS sequence"/>
</dbReference>
<reference evidence="2 3" key="1">
    <citation type="submission" date="2015-10" db="EMBL/GenBank/DDBJ databases">
        <title>Draft genome sequence of Streptomyces cellostaticus DSM 40189, type strain for the species Streptomyces cellostaticus.</title>
        <authorList>
            <person name="Ruckert C."/>
            <person name="Winkler A."/>
            <person name="Kalinowski J."/>
            <person name="Kampfer P."/>
            <person name="Glaeser S."/>
        </authorList>
    </citation>
    <scope>NUCLEOTIDE SEQUENCE [LARGE SCALE GENOMIC DNA]</scope>
    <source>
        <strain evidence="2 3">DSM 40189</strain>
    </source>
</reference>
<evidence type="ECO:0000313" key="3">
    <source>
        <dbReference type="Proteomes" id="UP000054241"/>
    </source>
</evidence>
<dbReference type="RefSeq" id="WP_067003506.1">
    <property type="nucleotide sequence ID" value="NZ_BNDU01000006.1"/>
</dbReference>
<sequence length="181" mass="17743">MISRTPKPRGPMRTAGVLAASAALTAASFAFPAVSAHAAVGDLNCTAEGALAFVPPLTSNAGVKVNASAELSKCASANGSRITSGTAGATGSATAGSGAPCALLFTASGTGTYNWNTGEKSRFSFTVNTDPTKGTVTLSAKVTSGPFKGDMSTFAGAATPNADCAGKGLSKLTVRGTDLFA</sequence>
<keyword evidence="1" id="KW-0732">Signal</keyword>
<evidence type="ECO:0000313" key="2">
    <source>
        <dbReference type="EMBL" id="KUM93778.1"/>
    </source>
</evidence>
<feature type="signal peptide" evidence="1">
    <location>
        <begin position="1"/>
        <end position="38"/>
    </location>
</feature>
<protein>
    <recommendedName>
        <fullName evidence="4">Ig-like domain-containing protein</fullName>
    </recommendedName>
</protein>
<keyword evidence="3" id="KW-1185">Reference proteome</keyword>